<dbReference type="PANTHER" id="PTHR43162">
    <property type="match status" value="1"/>
</dbReference>
<accession>A0A2I8EUS0</accession>
<dbReference type="Pfam" id="PF05368">
    <property type="entry name" value="NmrA"/>
    <property type="match status" value="1"/>
</dbReference>
<name>A0A2I8EUS0_9BURK</name>
<dbReference type="Proteomes" id="UP000243502">
    <property type="component" value="Chromosome 2"/>
</dbReference>
<dbReference type="Gene3D" id="3.40.50.720">
    <property type="entry name" value="NAD(P)-binding Rossmann-like Domain"/>
    <property type="match status" value="1"/>
</dbReference>
<gene>
    <name evidence="2" type="ORF">C2L65_27350</name>
</gene>
<protein>
    <submittedName>
        <fullName evidence="2">Hydroxylase</fullName>
    </submittedName>
</protein>
<dbReference type="InterPro" id="IPR051604">
    <property type="entry name" value="Ergot_Alk_Oxidoreductase"/>
</dbReference>
<sequence>MFFIFLTNTRKRILSQETILVTGAAGSVGSTARAAIVILLEQGHRVRAMVRKLDARADTLRDLGAEVVVADMLDIVAVRAAMQGCSVVYFTMSVSPNFLEATTNVAVTAKSLGVKAFVNLSQMTLSQMSETETTGSPQQKQHWLAEQVLRWSGLPVVYLRPTAFFEGLFLPAAKGIRDDNAIRLPFADGKTSPIAAADVGAAVAAVLANPEPHISKVYELTGPQSLTMAELAQEFSGALGRTIQYVNVPPQIWEARLQEAKQPAHLLAHLIVMAQLHRDNRYDRMTNTFEQLVGRAPISAAEFARRHAAAFAPA</sequence>
<feature type="domain" description="NmrA-like" evidence="1">
    <location>
        <begin position="16"/>
        <end position="283"/>
    </location>
</feature>
<evidence type="ECO:0000313" key="2">
    <source>
        <dbReference type="EMBL" id="AUT63259.1"/>
    </source>
</evidence>
<dbReference type="Gene3D" id="3.90.25.10">
    <property type="entry name" value="UDP-galactose 4-epimerase, domain 1"/>
    <property type="match status" value="1"/>
</dbReference>
<reference evidence="2 3" key="1">
    <citation type="submission" date="2018-01" db="EMBL/GenBank/DDBJ databases">
        <title>Species boundaries and ecological features among Paraburkholderia terrae DSMZ17804T, P. hospita DSMZ17164T and P. caribensis DSMZ13236T.</title>
        <authorList>
            <person name="Pratama A.A."/>
        </authorList>
    </citation>
    <scope>NUCLEOTIDE SEQUENCE [LARGE SCALE GENOMIC DNA]</scope>
    <source>
        <strain evidence="2 3">DSM 17804</strain>
    </source>
</reference>
<dbReference type="PANTHER" id="PTHR43162:SF1">
    <property type="entry name" value="PRESTALK A DIFFERENTIATION PROTEIN A"/>
    <property type="match status" value="1"/>
</dbReference>
<organism evidence="2 3">
    <name type="scientific">Paraburkholderia terrae</name>
    <dbReference type="NCBI Taxonomy" id="311230"/>
    <lineage>
        <taxon>Bacteria</taxon>
        <taxon>Pseudomonadati</taxon>
        <taxon>Pseudomonadota</taxon>
        <taxon>Betaproteobacteria</taxon>
        <taxon>Burkholderiales</taxon>
        <taxon>Burkholderiaceae</taxon>
        <taxon>Paraburkholderia</taxon>
    </lineage>
</organism>
<dbReference type="KEGG" id="pter:C2L65_27350"/>
<dbReference type="InterPro" id="IPR036291">
    <property type="entry name" value="NAD(P)-bd_dom_sf"/>
</dbReference>
<dbReference type="AlphaFoldDB" id="A0A2I8EUS0"/>
<dbReference type="SUPFAM" id="SSF51735">
    <property type="entry name" value="NAD(P)-binding Rossmann-fold domains"/>
    <property type="match status" value="1"/>
</dbReference>
<proteinExistence type="predicted"/>
<dbReference type="EMBL" id="CP026112">
    <property type="protein sequence ID" value="AUT63259.1"/>
    <property type="molecule type" value="Genomic_DNA"/>
</dbReference>
<dbReference type="InterPro" id="IPR008030">
    <property type="entry name" value="NmrA-like"/>
</dbReference>
<dbReference type="OrthoDB" id="9780595at2"/>
<evidence type="ECO:0000313" key="3">
    <source>
        <dbReference type="Proteomes" id="UP000243502"/>
    </source>
</evidence>
<evidence type="ECO:0000259" key="1">
    <source>
        <dbReference type="Pfam" id="PF05368"/>
    </source>
</evidence>